<feature type="domain" description="Disease resistance N-terminal" evidence="8">
    <location>
        <begin position="12"/>
        <end position="94"/>
    </location>
</feature>
<dbReference type="GO" id="GO:0009626">
    <property type="term" value="P:plant-type hypersensitive response"/>
    <property type="evidence" value="ECO:0007669"/>
    <property type="project" value="UniProtKB-ARBA"/>
</dbReference>
<dbReference type="InterPro" id="IPR041118">
    <property type="entry name" value="Rx_N"/>
</dbReference>
<dbReference type="InterPro" id="IPR055414">
    <property type="entry name" value="LRR_R13L4/SHOC2-like"/>
</dbReference>
<dbReference type="InterPro" id="IPR027417">
    <property type="entry name" value="P-loop_NTPase"/>
</dbReference>
<dbReference type="CDD" id="cd14798">
    <property type="entry name" value="RX-CC_like"/>
    <property type="match status" value="1"/>
</dbReference>
<evidence type="ECO:0000259" key="10">
    <source>
        <dbReference type="Pfam" id="PF23598"/>
    </source>
</evidence>
<feature type="domain" description="Disease resistance protein winged helix" evidence="9">
    <location>
        <begin position="466"/>
        <end position="537"/>
    </location>
</feature>
<reference evidence="11" key="2">
    <citation type="submission" date="2015-03" db="UniProtKB">
        <authorList>
            <consortium name="EnsemblPlants"/>
        </authorList>
    </citation>
    <scope>IDENTIFICATION</scope>
</reference>
<keyword evidence="5" id="KW-0611">Plant defense</keyword>
<dbReference type="PRINTS" id="PR00364">
    <property type="entry name" value="DISEASERSIST"/>
</dbReference>
<organism evidence="11">
    <name type="scientific">Oryza barthii</name>
    <dbReference type="NCBI Taxonomy" id="65489"/>
    <lineage>
        <taxon>Eukaryota</taxon>
        <taxon>Viridiplantae</taxon>
        <taxon>Streptophyta</taxon>
        <taxon>Embryophyta</taxon>
        <taxon>Tracheophyta</taxon>
        <taxon>Spermatophyta</taxon>
        <taxon>Magnoliopsida</taxon>
        <taxon>Liliopsida</taxon>
        <taxon>Poales</taxon>
        <taxon>Poaceae</taxon>
        <taxon>BOP clade</taxon>
        <taxon>Oryzoideae</taxon>
        <taxon>Oryzeae</taxon>
        <taxon>Oryzinae</taxon>
        <taxon>Oryza</taxon>
    </lineage>
</organism>
<dbReference type="GO" id="GO:0043531">
    <property type="term" value="F:ADP binding"/>
    <property type="evidence" value="ECO:0007669"/>
    <property type="project" value="InterPro"/>
</dbReference>
<evidence type="ECO:0000256" key="5">
    <source>
        <dbReference type="ARBA" id="ARBA00022821"/>
    </source>
</evidence>
<dbReference type="PaxDb" id="65489-OBART11G21560.1"/>
<evidence type="ECO:0000256" key="2">
    <source>
        <dbReference type="ARBA" id="ARBA00022614"/>
    </source>
</evidence>
<dbReference type="STRING" id="65489.A0A0D3HPJ2"/>
<dbReference type="SUPFAM" id="SSF52540">
    <property type="entry name" value="P-loop containing nucleoside triphosphate hydrolases"/>
    <property type="match status" value="1"/>
</dbReference>
<keyword evidence="6" id="KW-0175">Coiled coil</keyword>
<dbReference type="Pfam" id="PF23559">
    <property type="entry name" value="WHD_DRP"/>
    <property type="match status" value="1"/>
</dbReference>
<evidence type="ECO:0000313" key="11">
    <source>
        <dbReference type="EnsemblPlants" id="OBART11G21560.1"/>
    </source>
</evidence>
<dbReference type="Gene3D" id="1.20.5.4130">
    <property type="match status" value="1"/>
</dbReference>
<keyword evidence="3" id="KW-0677">Repeat</keyword>
<reference evidence="11" key="1">
    <citation type="journal article" date="2009" name="Rice">
        <title>De Novo Next Generation Sequencing of Plant Genomes.</title>
        <authorList>
            <person name="Rounsley S."/>
            <person name="Marri P.R."/>
            <person name="Yu Y."/>
            <person name="He R."/>
            <person name="Sisneros N."/>
            <person name="Goicoechea J.L."/>
            <person name="Lee S.J."/>
            <person name="Angelova A."/>
            <person name="Kudrna D."/>
            <person name="Luo M."/>
            <person name="Affourtit J."/>
            <person name="Desany B."/>
            <person name="Knight J."/>
            <person name="Niazi F."/>
            <person name="Egholm M."/>
            <person name="Wing R.A."/>
        </authorList>
    </citation>
    <scope>NUCLEOTIDE SEQUENCE [LARGE SCALE GENOMIC DNA]</scope>
    <source>
        <strain evidence="11">cv. IRGC 105608</strain>
    </source>
</reference>
<dbReference type="PANTHER" id="PTHR23155:SF1062">
    <property type="entry name" value="OS11G0579400 PROTEIN"/>
    <property type="match status" value="1"/>
</dbReference>
<dbReference type="Gene3D" id="1.10.10.10">
    <property type="entry name" value="Winged helix-like DNA-binding domain superfamily/Winged helix DNA-binding domain"/>
    <property type="match status" value="1"/>
</dbReference>
<dbReference type="Gene3D" id="3.80.10.10">
    <property type="entry name" value="Ribonuclease Inhibitor"/>
    <property type="match status" value="1"/>
</dbReference>
<dbReference type="Pfam" id="PF23598">
    <property type="entry name" value="LRR_14"/>
    <property type="match status" value="1"/>
</dbReference>
<evidence type="ECO:0000256" key="4">
    <source>
        <dbReference type="ARBA" id="ARBA00022741"/>
    </source>
</evidence>
<evidence type="ECO:0008006" key="13">
    <source>
        <dbReference type="Google" id="ProtNLM"/>
    </source>
</evidence>
<keyword evidence="4" id="KW-0547">Nucleotide-binding</keyword>
<dbReference type="InterPro" id="IPR036388">
    <property type="entry name" value="WH-like_DNA-bd_sf"/>
</dbReference>
<evidence type="ECO:0000256" key="6">
    <source>
        <dbReference type="ARBA" id="ARBA00023054"/>
    </source>
</evidence>
<dbReference type="FunFam" id="1.10.10.10:FF:000322">
    <property type="entry name" value="Probable disease resistance protein At1g63360"/>
    <property type="match status" value="1"/>
</dbReference>
<evidence type="ECO:0000256" key="3">
    <source>
        <dbReference type="ARBA" id="ARBA00022737"/>
    </source>
</evidence>
<comment type="similarity">
    <text evidence="1">Belongs to the disease resistance NB-LRR family.</text>
</comment>
<protein>
    <recommendedName>
        <fullName evidence="13">NB-ARC domain-containing protein</fullName>
    </recommendedName>
</protein>
<dbReference type="HOGENOM" id="CLU_000837_25_2_1"/>
<feature type="domain" description="Disease resistance R13L4/SHOC-2-like LRR" evidence="10">
    <location>
        <begin position="619"/>
        <end position="953"/>
    </location>
</feature>
<name>A0A0D3HPJ2_9ORYZ</name>
<keyword evidence="12" id="KW-1185">Reference proteome</keyword>
<evidence type="ECO:0000259" key="8">
    <source>
        <dbReference type="Pfam" id="PF18052"/>
    </source>
</evidence>
<evidence type="ECO:0000259" key="9">
    <source>
        <dbReference type="Pfam" id="PF23559"/>
    </source>
</evidence>
<dbReference type="GO" id="GO:0002758">
    <property type="term" value="P:innate immune response-activating signaling pathway"/>
    <property type="evidence" value="ECO:0007669"/>
    <property type="project" value="UniProtKB-ARBA"/>
</dbReference>
<dbReference type="AlphaFoldDB" id="A0A0D3HPJ2"/>
<evidence type="ECO:0000313" key="12">
    <source>
        <dbReference type="Proteomes" id="UP000026960"/>
    </source>
</evidence>
<dbReference type="Gramene" id="OBART11G21560.1">
    <property type="protein sequence ID" value="OBART11G21560.1"/>
    <property type="gene ID" value="OBART11G21560"/>
</dbReference>
<dbReference type="eggNOG" id="KOG4658">
    <property type="taxonomic scope" value="Eukaryota"/>
</dbReference>
<dbReference type="Pfam" id="PF00931">
    <property type="entry name" value="NB-ARC"/>
    <property type="match status" value="1"/>
</dbReference>
<feature type="domain" description="NB-ARC" evidence="7">
    <location>
        <begin position="196"/>
        <end position="361"/>
    </location>
</feature>
<dbReference type="InterPro" id="IPR032675">
    <property type="entry name" value="LRR_dom_sf"/>
</dbReference>
<dbReference type="EnsemblPlants" id="OBART11G21560.1">
    <property type="protein sequence ID" value="OBART11G21560.1"/>
    <property type="gene ID" value="OBART11G21560"/>
</dbReference>
<dbReference type="Gene3D" id="3.40.50.300">
    <property type="entry name" value="P-loop containing nucleotide triphosphate hydrolases"/>
    <property type="match status" value="1"/>
</dbReference>
<dbReference type="InterPro" id="IPR002182">
    <property type="entry name" value="NB-ARC"/>
</dbReference>
<dbReference type="InterPro" id="IPR044974">
    <property type="entry name" value="Disease_R_plants"/>
</dbReference>
<dbReference type="GO" id="GO:0042742">
    <property type="term" value="P:defense response to bacterium"/>
    <property type="evidence" value="ECO:0007669"/>
    <property type="project" value="UniProtKB-ARBA"/>
</dbReference>
<proteinExistence type="inferred from homology"/>
<dbReference type="InterPro" id="IPR038005">
    <property type="entry name" value="RX-like_CC"/>
</dbReference>
<dbReference type="SUPFAM" id="SSF52058">
    <property type="entry name" value="L domain-like"/>
    <property type="match status" value="1"/>
</dbReference>
<dbReference type="InterPro" id="IPR058922">
    <property type="entry name" value="WHD_DRP"/>
</dbReference>
<evidence type="ECO:0000259" key="7">
    <source>
        <dbReference type="Pfam" id="PF00931"/>
    </source>
</evidence>
<accession>A0A0D3HPJ2</accession>
<sequence length="972" mass="109362">MDGFGLSSTHSAVKSLVGRLTDVLSDQVQLLGGLRREVQFIRDEMESMNGFLLNHARKGRMDHQLQAWMNQVKDLANHSQYCVDQYLRCLGTTSHRSPGGLWGSVRRLPRFVSTLPARYRLAIQIQDIKIRVVEVSQRQQRYPLHGTATEQEPQSGMASDRSQQAFLTGDSEADQQEHLRRRILAEDDSGLFKEAADELTSWLTVEGDGRSDLRIVPIVGSRGMGKTTLAEQVYKGYSSRLADQKAWISVGSNQSPQQVLRDILAQIVGLHANNLQDMGTWGNSQIALMIQEQLEGKRFLIVLDDVCSESLWKDIEAALHCGNSAPSAILVTTSLPEVAQSFCPYRIYDLRCIQEEHNRSLVDFFLVRAANLISDSGHGKAGLKEEVLRSILVKCSPCIFSMKMLLRFLYANPNKTLQELHDFGNSLCFCSPLHLSSWLSNAEKMLTFCYNALPCDYRSCLLYLTIFPNDHNIRRTSLLRRWIAEGLIAERDGLSAFDVANRCFDALLAQRFVLPGDIGNSGKVNSCRVHNLVRDFIAWVIRDDNFVYTKLPVDLAHRLPIHNGERLQQVSRIKLRASHFNDCWSMTRCCFTTKSVDPLAGISMLLRSIQESAQLGLRLNVLDLEGCKGLEKYHLNSICKIFQLKYLSLRNTDVSHLPKKIDKLQYLETLDIRQTQIKAFPGKNVILPGLKHLLAGCSNCPSKKNNLKEKESCSFSTVLMPRKIVRMGKLEILCYAEVSSGLTGLMGICQLRRLRKLGVLLQGNAACNLDYLFRQIDMLDRSLHSLSIRMERLKLAKDDARKRDDMVPASFPFSPPKFVQKLNISGIRSALLGWIGDLHQLSKITLHETSLTEHVLGILGQLGSLRCLKLQCNSTMGSSLSFRSGAFRNLVALVVQDNSLLDIIFDYGAAPRLERVILSIAAIDSLSGVQHLQQLKELELHGSARNIGEVEQAIAGHHNNPVFRHEQWNDLH</sequence>
<keyword evidence="2" id="KW-0433">Leucine-rich repeat</keyword>
<dbReference type="PANTHER" id="PTHR23155">
    <property type="entry name" value="DISEASE RESISTANCE PROTEIN RP"/>
    <property type="match status" value="1"/>
</dbReference>
<dbReference type="Pfam" id="PF18052">
    <property type="entry name" value="Rx_N"/>
    <property type="match status" value="1"/>
</dbReference>
<dbReference type="Proteomes" id="UP000026960">
    <property type="component" value="Chromosome 11"/>
</dbReference>
<evidence type="ECO:0000256" key="1">
    <source>
        <dbReference type="ARBA" id="ARBA00008894"/>
    </source>
</evidence>